<proteinExistence type="predicted"/>
<feature type="transmembrane region" description="Helical" evidence="1">
    <location>
        <begin position="65"/>
        <end position="83"/>
    </location>
</feature>
<dbReference type="Pfam" id="PF00892">
    <property type="entry name" value="EamA"/>
    <property type="match status" value="1"/>
</dbReference>
<comment type="caution">
    <text evidence="3">The sequence shown here is derived from an EMBL/GenBank/DDBJ whole genome shotgun (WGS) entry which is preliminary data.</text>
</comment>
<dbReference type="PANTHER" id="PTHR22911:SF137">
    <property type="entry name" value="SOLUTE CARRIER FAMILY 35 MEMBER G2-RELATED"/>
    <property type="match status" value="1"/>
</dbReference>
<dbReference type="InterPro" id="IPR037185">
    <property type="entry name" value="EmrE-like"/>
</dbReference>
<feature type="transmembrane region" description="Helical" evidence="1">
    <location>
        <begin position="32"/>
        <end position="53"/>
    </location>
</feature>
<accession>A0A7X9HHI9</accession>
<feature type="transmembrane region" description="Helical" evidence="1">
    <location>
        <begin position="6"/>
        <end position="25"/>
    </location>
</feature>
<feature type="domain" description="EamA" evidence="2">
    <location>
        <begin position="4"/>
        <end position="137"/>
    </location>
</feature>
<organism evidence="3 4">
    <name type="scientific">candidate division WWE3 bacterium</name>
    <dbReference type="NCBI Taxonomy" id="2053526"/>
    <lineage>
        <taxon>Bacteria</taxon>
        <taxon>Katanobacteria</taxon>
    </lineage>
</organism>
<dbReference type="EMBL" id="JAAZNL010000003">
    <property type="protein sequence ID" value="NMB69624.1"/>
    <property type="molecule type" value="Genomic_DNA"/>
</dbReference>
<evidence type="ECO:0000313" key="4">
    <source>
        <dbReference type="Proteomes" id="UP000526033"/>
    </source>
</evidence>
<keyword evidence="1" id="KW-0472">Membrane</keyword>
<keyword evidence="1" id="KW-0812">Transmembrane</keyword>
<dbReference type="FunFam" id="1.10.3730.20:FF:000009">
    <property type="entry name" value="EamA family transporter"/>
    <property type="match status" value="1"/>
</dbReference>
<evidence type="ECO:0000256" key="1">
    <source>
        <dbReference type="SAM" id="Phobius"/>
    </source>
</evidence>
<evidence type="ECO:0000313" key="3">
    <source>
        <dbReference type="EMBL" id="NMB69624.1"/>
    </source>
</evidence>
<evidence type="ECO:0000259" key="2">
    <source>
        <dbReference type="Pfam" id="PF00892"/>
    </source>
</evidence>
<name>A0A7X9HHI9_UNCKA</name>
<dbReference type="AlphaFoldDB" id="A0A7X9HHI9"/>
<reference evidence="3 4" key="1">
    <citation type="journal article" date="2020" name="Biotechnol. Biofuels">
        <title>New insights from the biogas microbiome by comprehensive genome-resolved metagenomics of nearly 1600 species originating from multiple anaerobic digesters.</title>
        <authorList>
            <person name="Campanaro S."/>
            <person name="Treu L."/>
            <person name="Rodriguez-R L.M."/>
            <person name="Kovalovszki A."/>
            <person name="Ziels R.M."/>
            <person name="Maus I."/>
            <person name="Zhu X."/>
            <person name="Kougias P.G."/>
            <person name="Basile A."/>
            <person name="Luo G."/>
            <person name="Schluter A."/>
            <person name="Konstantinidis K.T."/>
            <person name="Angelidaki I."/>
        </authorList>
    </citation>
    <scope>NUCLEOTIDE SEQUENCE [LARGE SCALE GENOMIC DNA]</scope>
    <source>
        <strain evidence="3">AS27yjCOA_165</strain>
    </source>
</reference>
<gene>
    <name evidence="3" type="ORF">GYA27_00270</name>
</gene>
<dbReference type="SUPFAM" id="SSF103481">
    <property type="entry name" value="Multidrug resistance efflux transporter EmrE"/>
    <property type="match status" value="1"/>
</dbReference>
<keyword evidence="1" id="KW-1133">Transmembrane helix</keyword>
<dbReference type="PANTHER" id="PTHR22911">
    <property type="entry name" value="ACYL-MALONYL CONDENSING ENZYME-RELATED"/>
    <property type="match status" value="1"/>
</dbReference>
<dbReference type="Proteomes" id="UP000526033">
    <property type="component" value="Unassembled WGS sequence"/>
</dbReference>
<feature type="transmembrane region" description="Helical" evidence="1">
    <location>
        <begin position="120"/>
        <end position="139"/>
    </location>
</feature>
<dbReference type="GO" id="GO:0016020">
    <property type="term" value="C:membrane"/>
    <property type="evidence" value="ECO:0007669"/>
    <property type="project" value="InterPro"/>
</dbReference>
<sequence>MNWFGYAILSAVFAALTSIFAKIGIKDVGSNLATAIRTVVILLVAWGIVIATGEHKGMTTLPKNTLVFLILSGIATGLSWVFYFKALQIGQASKVVPIDKLSLVLTIVLAVVILKEKINLMTILGAAFITGGTLLIALAK</sequence>
<feature type="transmembrane region" description="Helical" evidence="1">
    <location>
        <begin position="95"/>
        <end position="114"/>
    </location>
</feature>
<dbReference type="Gene3D" id="1.10.3730.20">
    <property type="match status" value="1"/>
</dbReference>
<protein>
    <submittedName>
        <fullName evidence="3">EamA family transporter</fullName>
    </submittedName>
</protein>
<dbReference type="InterPro" id="IPR000620">
    <property type="entry name" value="EamA_dom"/>
</dbReference>